<protein>
    <submittedName>
        <fullName evidence="1">Uncharacterized protein</fullName>
    </submittedName>
</protein>
<evidence type="ECO:0000313" key="1">
    <source>
        <dbReference type="EMBL" id="SNS29385.1"/>
    </source>
</evidence>
<accession>A0A239DAN3</accession>
<proteinExistence type="predicted"/>
<dbReference type="Proteomes" id="UP000198379">
    <property type="component" value="Unassembled WGS sequence"/>
</dbReference>
<dbReference type="EMBL" id="FZNY01000010">
    <property type="protein sequence ID" value="SNS29385.1"/>
    <property type="molecule type" value="Genomic_DNA"/>
</dbReference>
<name>A0A239DAN3_9FLAO</name>
<reference evidence="1 2" key="1">
    <citation type="submission" date="2017-06" db="EMBL/GenBank/DDBJ databases">
        <authorList>
            <person name="Kim H.J."/>
            <person name="Triplett B.A."/>
        </authorList>
    </citation>
    <scope>NUCLEOTIDE SEQUENCE [LARGE SCALE GENOMIC DNA]</scope>
    <source>
        <strain evidence="1 2">DSM 25597</strain>
    </source>
</reference>
<sequence length="182" mass="20767">MTSSTFAQEETLLLQIDEPWRSEQLTFPIAFAPSLDYKGIEEVRFAKGWGKPESEEFWTYAFLWYLDEDPKLTEQKLEKDIAAYFDGLMDVVGKGNGVTDIPETTVVFVKKEITNTTTTYIGKVKVFDAFFTKSIQTLQVKAVADYCADTKKYTVLFTFSPQAYDHTVWKTLDGITLSVDCK</sequence>
<organism evidence="1 2">
    <name type="scientific">Dokdonia pacifica</name>
    <dbReference type="NCBI Taxonomy" id="1627892"/>
    <lineage>
        <taxon>Bacteria</taxon>
        <taxon>Pseudomonadati</taxon>
        <taxon>Bacteroidota</taxon>
        <taxon>Flavobacteriia</taxon>
        <taxon>Flavobacteriales</taxon>
        <taxon>Flavobacteriaceae</taxon>
        <taxon>Dokdonia</taxon>
    </lineage>
</organism>
<evidence type="ECO:0000313" key="2">
    <source>
        <dbReference type="Proteomes" id="UP000198379"/>
    </source>
</evidence>
<gene>
    <name evidence="1" type="ORF">SAMN06265376_11074</name>
</gene>
<dbReference type="AlphaFoldDB" id="A0A239DAN3"/>
<keyword evidence="2" id="KW-1185">Reference proteome</keyword>